<evidence type="ECO:0000256" key="1">
    <source>
        <dbReference type="ARBA" id="ARBA00008609"/>
    </source>
</evidence>
<dbReference type="SUPFAM" id="SSF103025">
    <property type="entry name" value="Folate-binding domain"/>
    <property type="match status" value="1"/>
</dbReference>
<evidence type="ECO:0000313" key="9">
    <source>
        <dbReference type="EMBL" id="MBZ2195637.1"/>
    </source>
</evidence>
<dbReference type="PANTHER" id="PTHR43757:SF2">
    <property type="entry name" value="AMINOMETHYLTRANSFERASE, MITOCHONDRIAL"/>
    <property type="match status" value="1"/>
</dbReference>
<dbReference type="GO" id="GO:0004047">
    <property type="term" value="F:aminomethyltransferase activity"/>
    <property type="evidence" value="ECO:0007669"/>
    <property type="project" value="UniProtKB-EC"/>
</dbReference>
<dbReference type="NCBIfam" id="NF001567">
    <property type="entry name" value="PRK00389.1"/>
    <property type="match status" value="1"/>
</dbReference>
<keyword evidence="10" id="KW-1185">Reference proteome</keyword>
<dbReference type="SUPFAM" id="SSF101790">
    <property type="entry name" value="Aminomethyltransferase beta-barrel domain"/>
    <property type="match status" value="1"/>
</dbReference>
<dbReference type="InterPro" id="IPR006222">
    <property type="entry name" value="GCVT_N"/>
</dbReference>
<keyword evidence="3" id="KW-0032">Aminotransferase</keyword>
<dbReference type="PANTHER" id="PTHR43757">
    <property type="entry name" value="AMINOMETHYLTRANSFERASE"/>
    <property type="match status" value="1"/>
</dbReference>
<dbReference type="Gene3D" id="4.10.1250.10">
    <property type="entry name" value="Aminomethyltransferase fragment"/>
    <property type="match status" value="1"/>
</dbReference>
<evidence type="ECO:0000256" key="2">
    <source>
        <dbReference type="ARBA" id="ARBA00012616"/>
    </source>
</evidence>
<evidence type="ECO:0000259" key="7">
    <source>
        <dbReference type="Pfam" id="PF01571"/>
    </source>
</evidence>
<dbReference type="InterPro" id="IPR028896">
    <property type="entry name" value="GcvT/YgfZ/DmdA"/>
</dbReference>
<evidence type="ECO:0000259" key="8">
    <source>
        <dbReference type="Pfam" id="PF08669"/>
    </source>
</evidence>
<dbReference type="Gene3D" id="3.30.70.1400">
    <property type="entry name" value="Aminomethyltransferase beta-barrel domains"/>
    <property type="match status" value="1"/>
</dbReference>
<accession>A0ABS7S5S1</accession>
<comment type="caution">
    <text evidence="9">The sequence shown here is derived from an EMBL/GenBank/DDBJ whole genome shotgun (WGS) entry which is preliminary data.</text>
</comment>
<dbReference type="Gene3D" id="3.30.1360.120">
    <property type="entry name" value="Probable tRNA modification gtpase trme, domain 1"/>
    <property type="match status" value="1"/>
</dbReference>
<comment type="similarity">
    <text evidence="1">Belongs to the GcvT family.</text>
</comment>
<dbReference type="EMBL" id="JAGSHT010000005">
    <property type="protein sequence ID" value="MBZ2195637.1"/>
    <property type="molecule type" value="Genomic_DNA"/>
</dbReference>
<organism evidence="9 10">
    <name type="scientific">Occultella gossypii</name>
    <dbReference type="NCBI Taxonomy" id="2800820"/>
    <lineage>
        <taxon>Bacteria</taxon>
        <taxon>Bacillati</taxon>
        <taxon>Actinomycetota</taxon>
        <taxon>Actinomycetes</taxon>
        <taxon>Micrococcales</taxon>
        <taxon>Ruaniaceae</taxon>
        <taxon>Occultella</taxon>
    </lineage>
</organism>
<dbReference type="Gene3D" id="2.40.30.110">
    <property type="entry name" value="Aminomethyltransferase beta-barrel domains"/>
    <property type="match status" value="1"/>
</dbReference>
<dbReference type="Pfam" id="PF08669">
    <property type="entry name" value="GCV_T_C"/>
    <property type="match status" value="1"/>
</dbReference>
<gene>
    <name evidence="9" type="primary">gcvT</name>
    <name evidence="9" type="ORF">KCQ71_05690</name>
</gene>
<evidence type="ECO:0000256" key="6">
    <source>
        <dbReference type="ARBA" id="ARBA00047665"/>
    </source>
</evidence>
<comment type="catalytic activity">
    <reaction evidence="6">
        <text>N(6)-[(R)-S(8)-aminomethyldihydrolipoyl]-L-lysyl-[protein] + (6S)-5,6,7,8-tetrahydrofolate = N(6)-[(R)-dihydrolipoyl]-L-lysyl-[protein] + (6R)-5,10-methylene-5,6,7,8-tetrahydrofolate + NH4(+)</text>
        <dbReference type="Rhea" id="RHEA:16945"/>
        <dbReference type="Rhea" id="RHEA-COMP:10475"/>
        <dbReference type="Rhea" id="RHEA-COMP:10492"/>
        <dbReference type="ChEBI" id="CHEBI:15636"/>
        <dbReference type="ChEBI" id="CHEBI:28938"/>
        <dbReference type="ChEBI" id="CHEBI:57453"/>
        <dbReference type="ChEBI" id="CHEBI:83100"/>
        <dbReference type="ChEBI" id="CHEBI:83143"/>
        <dbReference type="EC" id="2.1.2.10"/>
    </reaction>
</comment>
<dbReference type="InterPro" id="IPR013977">
    <property type="entry name" value="GcvT_C"/>
</dbReference>
<dbReference type="PIRSF" id="PIRSF006487">
    <property type="entry name" value="GcvT"/>
    <property type="match status" value="1"/>
</dbReference>
<evidence type="ECO:0000313" key="10">
    <source>
        <dbReference type="Proteomes" id="UP000826651"/>
    </source>
</evidence>
<dbReference type="InterPro" id="IPR029043">
    <property type="entry name" value="GcvT/YgfZ_C"/>
</dbReference>
<protein>
    <recommendedName>
        <fullName evidence="2">aminomethyltransferase</fullName>
        <ecNumber evidence="2">2.1.2.10</ecNumber>
    </recommendedName>
    <alternativeName>
        <fullName evidence="5">Glycine cleavage system T protein</fullName>
    </alternativeName>
</protein>
<feature type="domain" description="GCVT N-terminal" evidence="7">
    <location>
        <begin position="1"/>
        <end position="246"/>
    </location>
</feature>
<dbReference type="Pfam" id="PF01571">
    <property type="entry name" value="GCV_T"/>
    <property type="match status" value="1"/>
</dbReference>
<name>A0ABS7S5S1_9MICO</name>
<dbReference type="NCBIfam" id="TIGR00528">
    <property type="entry name" value="gcvT"/>
    <property type="match status" value="1"/>
</dbReference>
<feature type="domain" description="Aminomethyltransferase C-terminal" evidence="8">
    <location>
        <begin position="266"/>
        <end position="345"/>
    </location>
</feature>
<dbReference type="Proteomes" id="UP000826651">
    <property type="component" value="Unassembled WGS sequence"/>
</dbReference>
<dbReference type="InterPro" id="IPR027266">
    <property type="entry name" value="TrmE/GcvT-like"/>
</dbReference>
<evidence type="ECO:0000256" key="3">
    <source>
        <dbReference type="ARBA" id="ARBA00022576"/>
    </source>
</evidence>
<evidence type="ECO:0000256" key="4">
    <source>
        <dbReference type="ARBA" id="ARBA00022679"/>
    </source>
</evidence>
<reference evidence="9 10" key="1">
    <citation type="submission" date="2021-04" db="EMBL/GenBank/DDBJ databases">
        <title>Ruania sp. nov., isolated from sandy soil of mangrove forest.</title>
        <authorList>
            <person name="Ge X."/>
            <person name="Huang R."/>
            <person name="Liu W."/>
        </authorList>
    </citation>
    <scope>NUCLEOTIDE SEQUENCE [LARGE SCALE GENOMIC DNA]</scope>
    <source>
        <strain evidence="9 10">N2-46</strain>
    </source>
</reference>
<keyword evidence="4 9" id="KW-0808">Transferase</keyword>
<sequence>MTDFAGWQMPLRFAGDLAEHRAVRERAGLFDLSHMAQLEVTGPEAAAALDGALVSAASRLRVGRARYTMITAIDGGILDDLIVYRLDEHEFLVIANAANRLTVLDELTNRSEGRQVAVVDRTPHRALIAIQGPAAAGVLAPLIDADLSALKYYASVSASFDAHVPTLVARTGYTGEDGFELAVPAAAATDVWARLLDAGAEAGVQACGLASRDSLRLEAGMPLYGQELTAALTPFEVGLGRVVHLDHEFLGRDALAERSEHPTGTRLIGLRGDGRRAARAGSEVLAAGSVIGAVTSGVLSPTLGHPVAMALVTAADQDTVAVGQVLDVDVRGRFQQMTVTELPFYRRPATT</sequence>
<evidence type="ECO:0000256" key="5">
    <source>
        <dbReference type="ARBA" id="ARBA00031395"/>
    </source>
</evidence>
<dbReference type="EC" id="2.1.2.10" evidence="2"/>
<proteinExistence type="inferred from homology"/>
<dbReference type="InterPro" id="IPR006223">
    <property type="entry name" value="GcvT"/>
</dbReference>